<protein>
    <submittedName>
        <fullName evidence="1">Uncharacterized protein</fullName>
    </submittedName>
</protein>
<evidence type="ECO:0000313" key="2">
    <source>
        <dbReference type="Proteomes" id="UP001162162"/>
    </source>
</evidence>
<accession>A0AAV8XPK2</accession>
<name>A0AAV8XPK2_9CUCU</name>
<comment type="caution">
    <text evidence="1">The sequence shown here is derived from an EMBL/GenBank/DDBJ whole genome shotgun (WGS) entry which is preliminary data.</text>
</comment>
<evidence type="ECO:0000313" key="1">
    <source>
        <dbReference type="EMBL" id="KAJ8940391.1"/>
    </source>
</evidence>
<dbReference type="Proteomes" id="UP001162162">
    <property type="component" value="Unassembled WGS sequence"/>
</dbReference>
<reference evidence="1" key="1">
    <citation type="journal article" date="2023" name="Insect Mol. Biol.">
        <title>Genome sequencing provides insights into the evolution of gene families encoding plant cell wall-degrading enzymes in longhorned beetles.</title>
        <authorList>
            <person name="Shin N.R."/>
            <person name="Okamura Y."/>
            <person name="Kirsch R."/>
            <person name="Pauchet Y."/>
        </authorList>
    </citation>
    <scope>NUCLEOTIDE SEQUENCE</scope>
    <source>
        <strain evidence="1">AMC_N1</strain>
    </source>
</reference>
<gene>
    <name evidence="1" type="ORF">NQ318_009821</name>
</gene>
<dbReference type="EMBL" id="JAPWTK010000434">
    <property type="protein sequence ID" value="KAJ8940391.1"/>
    <property type="molecule type" value="Genomic_DNA"/>
</dbReference>
<keyword evidence="2" id="KW-1185">Reference proteome</keyword>
<organism evidence="1 2">
    <name type="scientific">Aromia moschata</name>
    <dbReference type="NCBI Taxonomy" id="1265417"/>
    <lineage>
        <taxon>Eukaryota</taxon>
        <taxon>Metazoa</taxon>
        <taxon>Ecdysozoa</taxon>
        <taxon>Arthropoda</taxon>
        <taxon>Hexapoda</taxon>
        <taxon>Insecta</taxon>
        <taxon>Pterygota</taxon>
        <taxon>Neoptera</taxon>
        <taxon>Endopterygota</taxon>
        <taxon>Coleoptera</taxon>
        <taxon>Polyphaga</taxon>
        <taxon>Cucujiformia</taxon>
        <taxon>Chrysomeloidea</taxon>
        <taxon>Cerambycidae</taxon>
        <taxon>Cerambycinae</taxon>
        <taxon>Callichromatini</taxon>
        <taxon>Aromia</taxon>
    </lineage>
</organism>
<sequence length="63" mass="7366">MSGAKERGMQWFFVVNQSATSSVVWKYKFGNIVRKKFGNIVSSEIWSSDMWMLSVYLLIRVIK</sequence>
<dbReference type="AlphaFoldDB" id="A0AAV8XPK2"/>
<proteinExistence type="predicted"/>